<evidence type="ECO:0000313" key="7">
    <source>
        <dbReference type="Proteomes" id="UP000283981"/>
    </source>
</evidence>
<dbReference type="EMBL" id="JAPZEG010000009">
    <property type="protein sequence ID" value="MDE1203674.1"/>
    <property type="molecule type" value="Genomic_DNA"/>
</dbReference>
<dbReference type="Proteomes" id="UP000283981">
    <property type="component" value="Unassembled WGS sequence"/>
</dbReference>
<dbReference type="InterPro" id="IPR013762">
    <property type="entry name" value="Integrase-like_cat_sf"/>
</dbReference>
<dbReference type="InterPro" id="IPR011010">
    <property type="entry name" value="DNA_brk_join_enz"/>
</dbReference>
<dbReference type="PROSITE" id="PS51898">
    <property type="entry name" value="TYR_RECOMBINASE"/>
    <property type="match status" value="1"/>
</dbReference>
<reference evidence="7 8" key="1">
    <citation type="submission" date="2018-08" db="EMBL/GenBank/DDBJ databases">
        <title>A genome reference for cultivated species of the human gut microbiota.</title>
        <authorList>
            <person name="Zou Y."/>
            <person name="Xue W."/>
            <person name="Luo G."/>
        </authorList>
    </citation>
    <scope>NUCLEOTIDE SEQUENCE [LARGE SCALE GENOMIC DNA]</scope>
    <source>
        <strain evidence="6 7">AM21-18</strain>
        <strain evidence="5 8">AM32-6</strain>
    </source>
</reference>
<evidence type="ECO:0000313" key="3">
    <source>
        <dbReference type="EMBL" id="MDE1203674.1"/>
    </source>
</evidence>
<dbReference type="InterPro" id="IPR002104">
    <property type="entry name" value="Integrase_catalytic"/>
</dbReference>
<gene>
    <name evidence="6" type="ORF">DW243_04035</name>
    <name evidence="5" type="ORF">DW812_11875</name>
    <name evidence="4" type="ORF">G4958_15355</name>
    <name evidence="3" type="ORF">O4N78_08850</name>
</gene>
<dbReference type="Gene3D" id="1.10.443.10">
    <property type="entry name" value="Intergrase catalytic core"/>
    <property type="match status" value="1"/>
</dbReference>
<dbReference type="AlphaFoldDB" id="A0A3E4K5Q5"/>
<reference evidence="3" key="4">
    <citation type="submission" date="2022-12" db="EMBL/GenBank/DDBJ databases">
        <title>Genome of R. gnavus strain RSHDN_120.</title>
        <authorList>
            <person name="Abdugheni R."/>
        </authorList>
    </citation>
    <scope>NUCLEOTIDE SEQUENCE</scope>
    <source>
        <strain evidence="3">RSHDN_120</strain>
    </source>
</reference>
<keyword evidence="1" id="KW-0233">DNA recombination</keyword>
<dbReference type="Proteomes" id="UP000284472">
    <property type="component" value="Unassembled WGS sequence"/>
</dbReference>
<evidence type="ECO:0000256" key="1">
    <source>
        <dbReference type="ARBA" id="ARBA00023172"/>
    </source>
</evidence>
<protein>
    <submittedName>
        <fullName evidence="3 5">Recombinase</fullName>
    </submittedName>
</protein>
<dbReference type="SUPFAM" id="SSF56349">
    <property type="entry name" value="DNA breaking-rejoining enzymes"/>
    <property type="match status" value="1"/>
</dbReference>
<evidence type="ECO:0000313" key="8">
    <source>
        <dbReference type="Proteomes" id="UP000284472"/>
    </source>
</evidence>
<feature type="domain" description="Tyr recombinase" evidence="2">
    <location>
        <begin position="289"/>
        <end position="476"/>
    </location>
</feature>
<reference evidence="4" key="2">
    <citation type="journal article" date="2020" name="Cell Host Microbe">
        <title>Functional and Genomic Variation between Human-Derived Isolates of Lachnospiraceae Reveals Inter- and Intra-Species Diversity.</title>
        <authorList>
            <person name="Sorbara M.T."/>
            <person name="Littmann E.R."/>
            <person name="Fontana E."/>
            <person name="Moody T.U."/>
            <person name="Kohout C.E."/>
            <person name="Gjonbalaj M."/>
            <person name="Eaton V."/>
            <person name="Seok R."/>
            <person name="Leiner I.M."/>
            <person name="Pamer E.G."/>
        </authorList>
    </citation>
    <scope>NUCLEOTIDE SEQUENCE</scope>
    <source>
        <strain evidence="4">MSK.22.53</strain>
    </source>
</reference>
<proteinExistence type="predicted"/>
<dbReference type="RefSeq" id="WP_009244227.1">
    <property type="nucleotide sequence ID" value="NZ_BAABXJ010000001.1"/>
</dbReference>
<reference evidence="4" key="3">
    <citation type="submission" date="2020-02" db="EMBL/GenBank/DDBJ databases">
        <authorList>
            <person name="Littmann E."/>
            <person name="Sorbara M."/>
        </authorList>
    </citation>
    <scope>NUCLEOTIDE SEQUENCE</scope>
    <source>
        <strain evidence="4">MSK.22.53</strain>
    </source>
</reference>
<evidence type="ECO:0000259" key="2">
    <source>
        <dbReference type="PROSITE" id="PS51898"/>
    </source>
</evidence>
<dbReference type="GO" id="GO:0003677">
    <property type="term" value="F:DNA binding"/>
    <property type="evidence" value="ECO:0007669"/>
    <property type="project" value="InterPro"/>
</dbReference>
<sequence>MKKDRIHIYEMESYKHASEEQRNSMRICKIRYFDLEGLPSKEVKEILEAFIWERGKTLALSSLATELTTYNNIRKFLIEKNITVLQNADPEKTVRILKGWMLEKGLALSSMKYRAAYDITARETPALERKLRQILKFAEVKDEREEQEKDIWELEKFEFPIRRNPIKNVKTLNFTDILQPDIREEVKRTIFLHLKYSALGTIHSEMTAVKRFSRFLNVRKPELESLQELSREDIEDYLIYLQTETTERKNYRSDLYGLKRVIEDVGNIYERRHLLQLFLNNDFPSTPRYQFKFYSDATIKRLNSHIFNMDEQIARALIVHQLLGTRISDTLTLRMDCLREKEGRYFVRIDQVKSITYEKAVSNEVGRLILKAMEYTKERYGETEYVFVKKDDPTKPYQYGMIQAQVMRMIRQKDIRDDNGELLKFGTHIFRHCYGKKLTELHIEDWMIARLLGHKTLQSVHHYRRIGNKVMADETRKTREKMDLILMDIIKGWDGYEL</sequence>
<accession>A0A3E4K5Q5</accession>
<dbReference type="Proteomes" id="UP001149331">
    <property type="component" value="Unassembled WGS sequence"/>
</dbReference>
<evidence type="ECO:0000313" key="6">
    <source>
        <dbReference type="EMBL" id="RHG87285.1"/>
    </source>
</evidence>
<dbReference type="Pfam" id="PF00589">
    <property type="entry name" value="Phage_integrase"/>
    <property type="match status" value="1"/>
</dbReference>
<organism evidence="5 8">
    <name type="scientific">Mediterraneibacter gnavus</name>
    <name type="common">Ruminococcus gnavus</name>
    <dbReference type="NCBI Taxonomy" id="33038"/>
    <lineage>
        <taxon>Bacteria</taxon>
        <taxon>Bacillati</taxon>
        <taxon>Bacillota</taxon>
        <taxon>Clostridia</taxon>
        <taxon>Lachnospirales</taxon>
        <taxon>Lachnospiraceae</taxon>
        <taxon>Mediterraneibacter</taxon>
    </lineage>
</organism>
<dbReference type="GO" id="GO:0006310">
    <property type="term" value="P:DNA recombination"/>
    <property type="evidence" value="ECO:0007669"/>
    <property type="project" value="UniProtKB-KW"/>
</dbReference>
<dbReference type="EMBL" id="QSIR01000018">
    <property type="protein sequence ID" value="RHD04644.1"/>
    <property type="molecule type" value="Genomic_DNA"/>
</dbReference>
<name>A0A3E4K5Q5_MEDGN</name>
<evidence type="ECO:0000313" key="4">
    <source>
        <dbReference type="EMBL" id="NSI20686.1"/>
    </source>
</evidence>
<comment type="caution">
    <text evidence="5">The sequence shown here is derived from an EMBL/GenBank/DDBJ whole genome shotgun (WGS) entry which is preliminary data.</text>
</comment>
<evidence type="ECO:0000313" key="5">
    <source>
        <dbReference type="EMBL" id="RHD04644.1"/>
    </source>
</evidence>
<dbReference type="EMBL" id="QRIS01000005">
    <property type="protein sequence ID" value="RHG87285.1"/>
    <property type="molecule type" value="Genomic_DNA"/>
</dbReference>
<dbReference type="GO" id="GO:0015074">
    <property type="term" value="P:DNA integration"/>
    <property type="evidence" value="ECO:0007669"/>
    <property type="project" value="InterPro"/>
</dbReference>
<dbReference type="EMBL" id="JAAIRM010000039">
    <property type="protein sequence ID" value="NSI20686.1"/>
    <property type="molecule type" value="Genomic_DNA"/>
</dbReference>
<dbReference type="Proteomes" id="UP001296643">
    <property type="component" value="Unassembled WGS sequence"/>
</dbReference>